<accession>A0ABR4PY25</accession>
<dbReference type="Proteomes" id="UP001629113">
    <property type="component" value="Unassembled WGS sequence"/>
</dbReference>
<keyword evidence="2" id="KW-1185">Reference proteome</keyword>
<evidence type="ECO:0000313" key="1">
    <source>
        <dbReference type="EMBL" id="KAL3428279.1"/>
    </source>
</evidence>
<comment type="caution">
    <text evidence="1">The sequence shown here is derived from an EMBL/GenBank/DDBJ whole genome shotgun (WGS) entry which is preliminary data.</text>
</comment>
<sequence>MENIPPAKPTFMNLPSEIRIMILRELFLMTRLTYGKRYIEASKSVTIKPKEQSLAILRVCRTTYIEGRSQWISRVLFNFEDGFTLMDKMCAQPRAIGTQIRHLRIAWTMMSEFARCTSFALILTLVSELNLDTFTILSPIRSCRHDYCDLKRVVSSSIGWKELYYVFPNCYTMRRGTNTPHVSGPVAQQDLKKTLSDRDGATSGGSVSVYRAKRSALSGLRSLQNPRYLVSPDKPGKIERHIACLGNRPCNSWLELDTLVVVKRGTNVDVTQVVPSTKTFDKSWKELRSQFMSNKFRWHRMRLYLGLERKGDKSFFLSHLTSEQLEKRLYGRKYFQITERDRYCDVDEYKWQWPIKKSKKSLKRRLTI</sequence>
<name>A0ABR4PY25_9HELO</name>
<organism evidence="1 2">
    <name type="scientific">Phlyctema vagabunda</name>
    <dbReference type="NCBI Taxonomy" id="108571"/>
    <lineage>
        <taxon>Eukaryota</taxon>
        <taxon>Fungi</taxon>
        <taxon>Dikarya</taxon>
        <taxon>Ascomycota</taxon>
        <taxon>Pezizomycotina</taxon>
        <taxon>Leotiomycetes</taxon>
        <taxon>Helotiales</taxon>
        <taxon>Dermateaceae</taxon>
        <taxon>Phlyctema</taxon>
    </lineage>
</organism>
<reference evidence="1 2" key="1">
    <citation type="submission" date="2024-06" db="EMBL/GenBank/DDBJ databases">
        <title>Complete genome of Phlyctema vagabunda strain 19-DSS-EL-015.</title>
        <authorList>
            <person name="Fiorenzani C."/>
        </authorList>
    </citation>
    <scope>NUCLEOTIDE SEQUENCE [LARGE SCALE GENOMIC DNA]</scope>
    <source>
        <strain evidence="1 2">19-DSS-EL-015</strain>
    </source>
</reference>
<proteinExistence type="predicted"/>
<dbReference type="EMBL" id="JBFCZG010000001">
    <property type="protein sequence ID" value="KAL3428279.1"/>
    <property type="molecule type" value="Genomic_DNA"/>
</dbReference>
<evidence type="ECO:0008006" key="3">
    <source>
        <dbReference type="Google" id="ProtNLM"/>
    </source>
</evidence>
<evidence type="ECO:0000313" key="2">
    <source>
        <dbReference type="Proteomes" id="UP001629113"/>
    </source>
</evidence>
<protein>
    <recommendedName>
        <fullName evidence="3">F-box domain-containing protein</fullName>
    </recommendedName>
</protein>
<gene>
    <name evidence="1" type="ORF">PVAG01_01788</name>
</gene>